<comment type="caution">
    <text evidence="3">The sequence shown here is derived from an EMBL/GenBank/DDBJ whole genome shotgun (WGS) entry which is preliminary data.</text>
</comment>
<proteinExistence type="inferred from homology"/>
<dbReference type="PROSITE" id="PS51257">
    <property type="entry name" value="PROKAR_LIPOPROTEIN"/>
    <property type="match status" value="1"/>
</dbReference>
<dbReference type="GO" id="GO:0009279">
    <property type="term" value="C:cell outer membrane"/>
    <property type="evidence" value="ECO:0007669"/>
    <property type="project" value="UniProtKB-SubCell"/>
</dbReference>
<keyword evidence="3" id="KW-0675">Receptor</keyword>
<keyword evidence="4" id="KW-1185">Reference proteome</keyword>
<keyword evidence="1" id="KW-0472">Membrane</keyword>
<name>A0A4R6TM51_9FLAO</name>
<sequence length="136" mass="14452">MKIIQSFLLFSVLLLIVLTGCGNSKSTAGSNTGVKETLSGKNRMTVPLIEQIRRLPGVIIRNGVPVFVKATSEISTARSSEPLYILDGYTVGNSFSSLNGLVENVNIKSIEALTGSDASFYGSRGANGVIIITTRQ</sequence>
<dbReference type="RefSeq" id="WP_166636655.1">
    <property type="nucleotide sequence ID" value="NZ_SNYI01000001.1"/>
</dbReference>
<comment type="subcellular location">
    <subcellularLocation>
        <location evidence="1">Cell outer membrane</location>
        <topology evidence="1">Multi-pass membrane protein</topology>
    </subcellularLocation>
</comment>
<evidence type="ECO:0000313" key="3">
    <source>
        <dbReference type="EMBL" id="TDQ32572.1"/>
    </source>
</evidence>
<reference evidence="3 4" key="1">
    <citation type="submission" date="2019-03" db="EMBL/GenBank/DDBJ databases">
        <title>Genomic Encyclopedia of Archaeal and Bacterial Type Strains, Phase II (KMG-II): from individual species to whole genera.</title>
        <authorList>
            <person name="Goeker M."/>
        </authorList>
    </citation>
    <scope>NUCLEOTIDE SEQUENCE [LARGE SCALE GENOMIC DNA]</scope>
    <source>
        <strain evidence="3 4">DSM 18435</strain>
    </source>
</reference>
<evidence type="ECO:0000313" key="4">
    <source>
        <dbReference type="Proteomes" id="UP000295468"/>
    </source>
</evidence>
<keyword evidence="1" id="KW-1134">Transmembrane beta strand</keyword>
<dbReference type="Gene3D" id="2.170.130.10">
    <property type="entry name" value="TonB-dependent receptor, plug domain"/>
    <property type="match status" value="1"/>
</dbReference>
<dbReference type="Proteomes" id="UP000295468">
    <property type="component" value="Unassembled WGS sequence"/>
</dbReference>
<dbReference type="PROSITE" id="PS52016">
    <property type="entry name" value="TONB_DEPENDENT_REC_3"/>
    <property type="match status" value="1"/>
</dbReference>
<dbReference type="SUPFAM" id="SSF56935">
    <property type="entry name" value="Porins"/>
    <property type="match status" value="1"/>
</dbReference>
<dbReference type="EMBL" id="SNYI01000001">
    <property type="protein sequence ID" value="TDQ32572.1"/>
    <property type="molecule type" value="Genomic_DNA"/>
</dbReference>
<dbReference type="InterPro" id="IPR039426">
    <property type="entry name" value="TonB-dep_rcpt-like"/>
</dbReference>
<keyword evidence="1" id="KW-0812">Transmembrane</keyword>
<comment type="similarity">
    <text evidence="1">Belongs to the TonB-dependent receptor family.</text>
</comment>
<protein>
    <submittedName>
        <fullName evidence="3">TonB-dependent SusC/RagA subfamily outer membrane receptor</fullName>
    </submittedName>
</protein>
<keyword evidence="1" id="KW-0998">Cell outer membrane</keyword>
<dbReference type="InterPro" id="IPR012910">
    <property type="entry name" value="Plug_dom"/>
</dbReference>
<gene>
    <name evidence="3" type="ORF">CLV82_0405</name>
</gene>
<dbReference type="Pfam" id="PF07715">
    <property type="entry name" value="Plug"/>
    <property type="match status" value="1"/>
</dbReference>
<evidence type="ECO:0000259" key="2">
    <source>
        <dbReference type="Pfam" id="PF07715"/>
    </source>
</evidence>
<feature type="domain" description="TonB-dependent receptor plug" evidence="2">
    <location>
        <begin position="45"/>
        <end position="129"/>
    </location>
</feature>
<organism evidence="3 4">
    <name type="scientific">Zeaxanthinibacter enoshimensis</name>
    <dbReference type="NCBI Taxonomy" id="392009"/>
    <lineage>
        <taxon>Bacteria</taxon>
        <taxon>Pseudomonadati</taxon>
        <taxon>Bacteroidota</taxon>
        <taxon>Flavobacteriia</taxon>
        <taxon>Flavobacteriales</taxon>
        <taxon>Flavobacteriaceae</taxon>
        <taxon>Zeaxanthinibacter</taxon>
    </lineage>
</organism>
<accession>A0A4R6TM51</accession>
<dbReference type="InterPro" id="IPR037066">
    <property type="entry name" value="Plug_dom_sf"/>
</dbReference>
<evidence type="ECO:0000256" key="1">
    <source>
        <dbReference type="PROSITE-ProRule" id="PRU01360"/>
    </source>
</evidence>
<keyword evidence="1" id="KW-0813">Transport</keyword>
<dbReference type="AlphaFoldDB" id="A0A4R6TM51"/>